<feature type="non-terminal residue" evidence="1">
    <location>
        <position position="44"/>
    </location>
</feature>
<accession>A0A4Y2I2Y8</accession>
<gene>
    <name evidence="1" type="ORF">AVEN_80070_1</name>
</gene>
<keyword evidence="2" id="KW-1185">Reference proteome</keyword>
<dbReference type="Proteomes" id="UP000499080">
    <property type="component" value="Unassembled WGS sequence"/>
</dbReference>
<evidence type="ECO:0000313" key="1">
    <source>
        <dbReference type="EMBL" id="GBM71988.1"/>
    </source>
</evidence>
<organism evidence="1 2">
    <name type="scientific">Araneus ventricosus</name>
    <name type="common">Orbweaver spider</name>
    <name type="synonym">Epeira ventricosa</name>
    <dbReference type="NCBI Taxonomy" id="182803"/>
    <lineage>
        <taxon>Eukaryota</taxon>
        <taxon>Metazoa</taxon>
        <taxon>Ecdysozoa</taxon>
        <taxon>Arthropoda</taxon>
        <taxon>Chelicerata</taxon>
        <taxon>Arachnida</taxon>
        <taxon>Araneae</taxon>
        <taxon>Araneomorphae</taxon>
        <taxon>Entelegynae</taxon>
        <taxon>Araneoidea</taxon>
        <taxon>Araneidae</taxon>
        <taxon>Araneus</taxon>
    </lineage>
</organism>
<proteinExistence type="predicted"/>
<name>A0A4Y2I2Y8_ARAVE</name>
<comment type="caution">
    <text evidence="1">The sequence shown here is derived from an EMBL/GenBank/DDBJ whole genome shotgun (WGS) entry which is preliminary data.</text>
</comment>
<sequence length="44" mass="5145">MEDVMCMREAATSPLEKDFSLLSLEPPDNLTPEEFQEFVKRRDV</sequence>
<dbReference type="AlphaFoldDB" id="A0A4Y2I2Y8"/>
<evidence type="ECO:0000313" key="2">
    <source>
        <dbReference type="Proteomes" id="UP000499080"/>
    </source>
</evidence>
<dbReference type="EMBL" id="BGPR01261196">
    <property type="protein sequence ID" value="GBM71988.1"/>
    <property type="molecule type" value="Genomic_DNA"/>
</dbReference>
<dbReference type="OrthoDB" id="9994767at2759"/>
<protein>
    <submittedName>
        <fullName evidence="1">Uncharacterized protein</fullName>
    </submittedName>
</protein>
<reference evidence="1 2" key="1">
    <citation type="journal article" date="2019" name="Sci. Rep.">
        <title>Orb-weaving spider Araneus ventricosus genome elucidates the spidroin gene catalogue.</title>
        <authorList>
            <person name="Kono N."/>
            <person name="Nakamura H."/>
            <person name="Ohtoshi R."/>
            <person name="Moran D.A.P."/>
            <person name="Shinohara A."/>
            <person name="Yoshida Y."/>
            <person name="Fujiwara M."/>
            <person name="Mori M."/>
            <person name="Tomita M."/>
            <person name="Arakawa K."/>
        </authorList>
    </citation>
    <scope>NUCLEOTIDE SEQUENCE [LARGE SCALE GENOMIC DNA]</scope>
</reference>